<sequence length="310" mass="33245">MSSPQFSLDSFKPSKLFDLTGRVALVTGAGTGIGLAQAQGLAAAGAKVYIASRRGDMLADVVKKYGFHDYLEMDVTDKSSIESAVQSFSKKEDRLDILVSNAGGAGPTHFGADTSAPDGTTDPAKKHEPMSADDYKKNMDKNNSFESWTDIFAVNSFALFFVATAFLPLLAKGTEYGQKQQQPFTSTVISTSSISSIVNQSQMHFAYNSSKAAVVKLTETMAYEFAYSVKEKIRVNSVAPGVVPSQMTADNRDPETSKSSLKEKLPVMSIPVGRPAREEEMASAIIYLAAGEYLHGTILSVDGGFSLSQP</sequence>
<evidence type="ECO:0000256" key="3">
    <source>
        <dbReference type="ARBA" id="ARBA00023002"/>
    </source>
</evidence>
<dbReference type="STRING" id="1569628.A0A316UIP1"/>
<keyword evidence="7" id="KW-1185">Reference proteome</keyword>
<evidence type="ECO:0000256" key="4">
    <source>
        <dbReference type="RuleBase" id="RU000363"/>
    </source>
</evidence>
<keyword evidence="2" id="KW-0521">NADP</keyword>
<dbReference type="AlphaFoldDB" id="A0A316UIP1"/>
<dbReference type="PRINTS" id="PR00080">
    <property type="entry name" value="SDRFAMILY"/>
</dbReference>
<dbReference type="SUPFAM" id="SSF51735">
    <property type="entry name" value="NAD(P)-binding Rossmann-fold domains"/>
    <property type="match status" value="1"/>
</dbReference>
<dbReference type="GO" id="GO:0016491">
    <property type="term" value="F:oxidoreductase activity"/>
    <property type="evidence" value="ECO:0007669"/>
    <property type="project" value="UniProtKB-KW"/>
</dbReference>
<evidence type="ECO:0000256" key="1">
    <source>
        <dbReference type="ARBA" id="ARBA00006484"/>
    </source>
</evidence>
<comment type="similarity">
    <text evidence="1 4">Belongs to the short-chain dehydrogenases/reductases (SDR) family.</text>
</comment>
<dbReference type="InterPro" id="IPR036291">
    <property type="entry name" value="NAD(P)-bd_dom_sf"/>
</dbReference>
<protein>
    <submittedName>
        <fullName evidence="6">NAD(P)-binding protein</fullName>
    </submittedName>
</protein>
<keyword evidence="3" id="KW-0560">Oxidoreductase</keyword>
<dbReference type="InterPro" id="IPR052178">
    <property type="entry name" value="Sec_Metab_Biosynth_SDR"/>
</dbReference>
<gene>
    <name evidence="6" type="ORF">BDZ90DRAFT_243715</name>
</gene>
<feature type="compositionally biased region" description="Basic and acidic residues" evidence="5">
    <location>
        <begin position="123"/>
        <end position="135"/>
    </location>
</feature>
<dbReference type="Gene3D" id="3.40.50.720">
    <property type="entry name" value="NAD(P)-binding Rossmann-like Domain"/>
    <property type="match status" value="1"/>
</dbReference>
<reference evidence="6 7" key="1">
    <citation type="journal article" date="2018" name="Mol. Biol. Evol.">
        <title>Broad Genomic Sampling Reveals a Smut Pathogenic Ancestry of the Fungal Clade Ustilaginomycotina.</title>
        <authorList>
            <person name="Kijpornyongpan T."/>
            <person name="Mondo S.J."/>
            <person name="Barry K."/>
            <person name="Sandor L."/>
            <person name="Lee J."/>
            <person name="Lipzen A."/>
            <person name="Pangilinan J."/>
            <person name="LaButti K."/>
            <person name="Hainaut M."/>
            <person name="Henrissat B."/>
            <person name="Grigoriev I.V."/>
            <person name="Spatafora J.W."/>
            <person name="Aime M.C."/>
        </authorList>
    </citation>
    <scope>NUCLEOTIDE SEQUENCE [LARGE SCALE GENOMIC DNA]</scope>
    <source>
        <strain evidence="6 7">MCA 5214</strain>
    </source>
</reference>
<name>A0A316UIP1_9BASI</name>
<evidence type="ECO:0000256" key="2">
    <source>
        <dbReference type="ARBA" id="ARBA00022857"/>
    </source>
</evidence>
<dbReference type="RefSeq" id="XP_025359789.1">
    <property type="nucleotide sequence ID" value="XM_025507441.1"/>
</dbReference>
<dbReference type="Pfam" id="PF00106">
    <property type="entry name" value="adh_short"/>
    <property type="match status" value="1"/>
</dbReference>
<dbReference type="OrthoDB" id="3819888at2759"/>
<feature type="region of interest" description="Disordered" evidence="5">
    <location>
        <begin position="106"/>
        <end position="135"/>
    </location>
</feature>
<dbReference type="PANTHER" id="PTHR43618:SF4">
    <property type="entry name" value="SHORT CHAIN DEHYDROGENASE_REDUCTASE FAMILY (AFU_ORTHOLOGUE AFUA_7G04540)"/>
    <property type="match status" value="1"/>
</dbReference>
<evidence type="ECO:0000313" key="7">
    <source>
        <dbReference type="Proteomes" id="UP000245884"/>
    </source>
</evidence>
<dbReference type="PRINTS" id="PR00081">
    <property type="entry name" value="GDHRDH"/>
</dbReference>
<dbReference type="Pfam" id="PF13561">
    <property type="entry name" value="adh_short_C2"/>
    <property type="match status" value="1"/>
</dbReference>
<dbReference type="Proteomes" id="UP000245884">
    <property type="component" value="Unassembled WGS sequence"/>
</dbReference>
<organism evidence="6 7">
    <name type="scientific">Jaminaea rosea</name>
    <dbReference type="NCBI Taxonomy" id="1569628"/>
    <lineage>
        <taxon>Eukaryota</taxon>
        <taxon>Fungi</taxon>
        <taxon>Dikarya</taxon>
        <taxon>Basidiomycota</taxon>
        <taxon>Ustilaginomycotina</taxon>
        <taxon>Exobasidiomycetes</taxon>
        <taxon>Microstromatales</taxon>
        <taxon>Microstromatales incertae sedis</taxon>
        <taxon>Jaminaea</taxon>
    </lineage>
</organism>
<evidence type="ECO:0000256" key="5">
    <source>
        <dbReference type="SAM" id="MobiDB-lite"/>
    </source>
</evidence>
<accession>A0A316UIP1</accession>
<dbReference type="InterPro" id="IPR002347">
    <property type="entry name" value="SDR_fam"/>
</dbReference>
<proteinExistence type="inferred from homology"/>
<evidence type="ECO:0000313" key="6">
    <source>
        <dbReference type="EMBL" id="PWN25177.1"/>
    </source>
</evidence>
<dbReference type="PANTHER" id="PTHR43618">
    <property type="entry name" value="7-ALPHA-HYDROXYSTEROID DEHYDROGENASE"/>
    <property type="match status" value="1"/>
</dbReference>
<dbReference type="EMBL" id="KZ819677">
    <property type="protein sequence ID" value="PWN25177.1"/>
    <property type="molecule type" value="Genomic_DNA"/>
</dbReference>
<dbReference type="GeneID" id="37029264"/>